<dbReference type="Pfam" id="PF05920">
    <property type="entry name" value="Homeobox_KN"/>
    <property type="match status" value="1"/>
</dbReference>
<dbReference type="GO" id="GO:0006355">
    <property type="term" value="P:regulation of DNA-templated transcription"/>
    <property type="evidence" value="ECO:0007669"/>
    <property type="project" value="InterPro"/>
</dbReference>
<dbReference type="Gene3D" id="1.10.10.60">
    <property type="entry name" value="Homeodomain-like"/>
    <property type="match status" value="1"/>
</dbReference>
<comment type="subcellular location">
    <subcellularLocation>
        <location evidence="4">Nucleus</location>
    </subcellularLocation>
</comment>
<dbReference type="GO" id="GO:0005634">
    <property type="term" value="C:nucleus"/>
    <property type="evidence" value="ECO:0007669"/>
    <property type="project" value="UniProtKB-SubCell"/>
</dbReference>
<comment type="caution">
    <text evidence="6">The sequence shown here is derived from an EMBL/GenBank/DDBJ whole genome shotgun (WGS) entry which is preliminary data.</text>
</comment>
<dbReference type="CDD" id="cd00086">
    <property type="entry name" value="homeodomain"/>
    <property type="match status" value="1"/>
</dbReference>
<dbReference type="GO" id="GO:0003677">
    <property type="term" value="F:DNA binding"/>
    <property type="evidence" value="ECO:0007669"/>
    <property type="project" value="UniProtKB-UniRule"/>
</dbReference>
<proteinExistence type="predicted"/>
<evidence type="ECO:0000256" key="3">
    <source>
        <dbReference type="ARBA" id="ARBA00023242"/>
    </source>
</evidence>
<feature type="domain" description="Homeobox" evidence="5">
    <location>
        <begin position="151"/>
        <end position="214"/>
    </location>
</feature>
<evidence type="ECO:0000313" key="7">
    <source>
        <dbReference type="Proteomes" id="UP000236333"/>
    </source>
</evidence>
<reference evidence="6 7" key="1">
    <citation type="journal article" date="2017" name="Mol. Biol. Evol.">
        <title>The 4-celled Tetrabaena socialis nuclear genome reveals the essential components for genetic control of cell number at the origin of multicellularity in the volvocine lineage.</title>
        <authorList>
            <person name="Featherston J."/>
            <person name="Arakaki Y."/>
            <person name="Hanschen E.R."/>
            <person name="Ferris P.J."/>
            <person name="Michod R.E."/>
            <person name="Olson B.J.S.C."/>
            <person name="Nozaki H."/>
            <person name="Durand P.M."/>
        </authorList>
    </citation>
    <scope>NUCLEOTIDE SEQUENCE [LARGE SCALE GENOMIC DNA]</scope>
    <source>
        <strain evidence="6 7">NIES-571</strain>
    </source>
</reference>
<dbReference type="SUPFAM" id="SSF46689">
    <property type="entry name" value="Homeodomain-like"/>
    <property type="match status" value="1"/>
</dbReference>
<dbReference type="InterPro" id="IPR050224">
    <property type="entry name" value="TALE_homeobox"/>
</dbReference>
<gene>
    <name evidence="6" type="ORF">TSOC_007163</name>
</gene>
<protein>
    <submittedName>
        <fullName evidence="6">Homeobox protein knotted-1-like 10</fullName>
    </submittedName>
</protein>
<accession>A0A2J8A1T3</accession>
<organism evidence="6 7">
    <name type="scientific">Tetrabaena socialis</name>
    <dbReference type="NCBI Taxonomy" id="47790"/>
    <lineage>
        <taxon>Eukaryota</taxon>
        <taxon>Viridiplantae</taxon>
        <taxon>Chlorophyta</taxon>
        <taxon>core chlorophytes</taxon>
        <taxon>Chlorophyceae</taxon>
        <taxon>CS clade</taxon>
        <taxon>Chlamydomonadales</taxon>
        <taxon>Tetrabaenaceae</taxon>
        <taxon>Tetrabaena</taxon>
    </lineage>
</organism>
<evidence type="ECO:0000256" key="4">
    <source>
        <dbReference type="PROSITE-ProRule" id="PRU00108"/>
    </source>
</evidence>
<dbReference type="EMBL" id="PGGS01000234">
    <property type="protein sequence ID" value="PNH06477.1"/>
    <property type="molecule type" value="Genomic_DNA"/>
</dbReference>
<dbReference type="InterPro" id="IPR008422">
    <property type="entry name" value="KN_HD"/>
</dbReference>
<dbReference type="Pfam" id="PF03791">
    <property type="entry name" value="KNOX2"/>
    <property type="match status" value="1"/>
</dbReference>
<dbReference type="Proteomes" id="UP000236333">
    <property type="component" value="Unassembled WGS sequence"/>
</dbReference>
<keyword evidence="3 4" id="KW-0539">Nucleus</keyword>
<dbReference type="PANTHER" id="PTHR11850">
    <property type="entry name" value="HOMEOBOX PROTEIN TRANSCRIPTION FACTORS"/>
    <property type="match status" value="1"/>
</dbReference>
<evidence type="ECO:0000313" key="6">
    <source>
        <dbReference type="EMBL" id="PNH06477.1"/>
    </source>
</evidence>
<keyword evidence="7" id="KW-1185">Reference proteome</keyword>
<evidence type="ECO:0000259" key="5">
    <source>
        <dbReference type="PROSITE" id="PS50071"/>
    </source>
</evidence>
<dbReference type="AlphaFoldDB" id="A0A2J8A1T3"/>
<keyword evidence="2 4" id="KW-0371">Homeobox</keyword>
<evidence type="ECO:0000256" key="2">
    <source>
        <dbReference type="ARBA" id="ARBA00023155"/>
    </source>
</evidence>
<evidence type="ECO:0000256" key="1">
    <source>
        <dbReference type="ARBA" id="ARBA00023125"/>
    </source>
</evidence>
<dbReference type="PROSITE" id="PS50071">
    <property type="entry name" value="HOMEOBOX_2"/>
    <property type="match status" value="1"/>
</dbReference>
<dbReference type="SMART" id="SM00389">
    <property type="entry name" value="HOX"/>
    <property type="match status" value="1"/>
</dbReference>
<sequence length="238" mass="26547">MLRLNAAGVRSRSVSDELDAARDVAVWELGEVRRQARQEGFQLEPDPAFDEFMETYISLCNAYHGELSTLFKEADGLMLDFESRLASALQRGGDGRPHKTGAAASAGFPSTSGGEFVTFGGDDVSSDAPQLRSVLLKRKYAEDMQKLQEEFSQRKKSCKLPDSATAALKDWWAANLIWPYPDDEEKRLLGGATGLNPTQIANWFINQRKRHWLKLFPGKPPENKETAEVMLRKLGIIA</sequence>
<dbReference type="InterPro" id="IPR001356">
    <property type="entry name" value="HD"/>
</dbReference>
<keyword evidence="1 4" id="KW-0238">DNA-binding</keyword>
<dbReference type="InterPro" id="IPR005541">
    <property type="entry name" value="KNOX2"/>
</dbReference>
<feature type="DNA-binding region" description="Homeobox" evidence="4">
    <location>
        <begin position="153"/>
        <end position="215"/>
    </location>
</feature>
<dbReference type="InterPro" id="IPR009057">
    <property type="entry name" value="Homeodomain-like_sf"/>
</dbReference>
<name>A0A2J8A1T3_9CHLO</name>
<dbReference type="OrthoDB" id="10056939at2759"/>